<dbReference type="AlphaFoldDB" id="A0A7W7ZQI9"/>
<dbReference type="RefSeq" id="WP_014265224.1">
    <property type="nucleotide sequence ID" value="NZ_JACHIO010000010.1"/>
</dbReference>
<evidence type="ECO:0000256" key="6">
    <source>
        <dbReference type="ARBA" id="ARBA00022643"/>
    </source>
</evidence>
<keyword evidence="9 11" id="KW-0057">Aromatic amino acid biosynthesis</keyword>
<proteinExistence type="inferred from homology"/>
<evidence type="ECO:0000256" key="10">
    <source>
        <dbReference type="ARBA" id="ARBA00023239"/>
    </source>
</evidence>
<dbReference type="InterPro" id="IPR020541">
    <property type="entry name" value="Chorismate_synthase_CS"/>
</dbReference>
<evidence type="ECO:0000256" key="12">
    <source>
        <dbReference type="RuleBase" id="RU000605"/>
    </source>
</evidence>
<name>A0A7W7ZQI9_9BACT</name>
<feature type="binding site" evidence="11">
    <location>
        <begin position="319"/>
        <end position="323"/>
    </location>
    <ligand>
        <name>FMN</name>
        <dbReference type="ChEBI" id="CHEBI:58210"/>
    </ligand>
</feature>
<dbReference type="GO" id="GO:0005829">
    <property type="term" value="C:cytosol"/>
    <property type="evidence" value="ECO:0007669"/>
    <property type="project" value="TreeGrafter"/>
</dbReference>
<gene>
    <name evidence="11" type="primary">aroC</name>
    <name evidence="13" type="ORF">HDF15_002606</name>
</gene>
<keyword evidence="6 11" id="KW-0288">FMN</keyword>
<feature type="binding site" evidence="11">
    <location>
        <begin position="250"/>
        <end position="251"/>
    </location>
    <ligand>
        <name>FMN</name>
        <dbReference type="ChEBI" id="CHEBI:58210"/>
    </ligand>
</feature>
<evidence type="ECO:0000313" key="14">
    <source>
        <dbReference type="Proteomes" id="UP000584867"/>
    </source>
</evidence>
<comment type="cofactor">
    <cofactor evidence="11 12">
        <name>FMNH2</name>
        <dbReference type="ChEBI" id="CHEBI:57618"/>
    </cofactor>
    <text evidence="11 12">Reduced FMN (FMNH(2)).</text>
</comment>
<evidence type="ECO:0000256" key="1">
    <source>
        <dbReference type="ARBA" id="ARBA00005044"/>
    </source>
</evidence>
<feature type="binding site" evidence="11">
    <location>
        <position position="345"/>
    </location>
    <ligand>
        <name>FMN</name>
        <dbReference type="ChEBI" id="CHEBI:58210"/>
    </ligand>
</feature>
<dbReference type="CDD" id="cd07304">
    <property type="entry name" value="Chorismate_synthase"/>
    <property type="match status" value="1"/>
</dbReference>
<dbReference type="NCBIfam" id="TIGR00033">
    <property type="entry name" value="aroC"/>
    <property type="match status" value="1"/>
</dbReference>
<dbReference type="InterPro" id="IPR035904">
    <property type="entry name" value="Chorismate_synth_AroC_sf"/>
</dbReference>
<dbReference type="OMA" id="MLSINAV"/>
<dbReference type="GO" id="GO:0009423">
    <property type="term" value="P:chorismate biosynthetic process"/>
    <property type="evidence" value="ECO:0007669"/>
    <property type="project" value="UniProtKB-UniRule"/>
</dbReference>
<dbReference type="HAMAP" id="MF_00300">
    <property type="entry name" value="Chorismate_synth"/>
    <property type="match status" value="1"/>
</dbReference>
<evidence type="ECO:0000256" key="5">
    <source>
        <dbReference type="ARBA" id="ARBA00022630"/>
    </source>
</evidence>
<organism evidence="13 14">
    <name type="scientific">Granulicella mallensis</name>
    <dbReference type="NCBI Taxonomy" id="940614"/>
    <lineage>
        <taxon>Bacteria</taxon>
        <taxon>Pseudomonadati</taxon>
        <taxon>Acidobacteriota</taxon>
        <taxon>Terriglobia</taxon>
        <taxon>Terriglobales</taxon>
        <taxon>Acidobacteriaceae</taxon>
        <taxon>Granulicella</taxon>
    </lineage>
</organism>
<evidence type="ECO:0000256" key="9">
    <source>
        <dbReference type="ARBA" id="ARBA00023141"/>
    </source>
</evidence>
<dbReference type="GO" id="GO:0009073">
    <property type="term" value="P:aromatic amino acid family biosynthetic process"/>
    <property type="evidence" value="ECO:0007669"/>
    <property type="project" value="UniProtKB-KW"/>
</dbReference>
<dbReference type="PIRSF" id="PIRSF001456">
    <property type="entry name" value="Chorismate_synth"/>
    <property type="match status" value="1"/>
</dbReference>
<dbReference type="PROSITE" id="PS00787">
    <property type="entry name" value="CHORISMATE_SYNTHASE_1"/>
    <property type="match status" value="1"/>
</dbReference>
<keyword evidence="7 11" id="KW-0274">FAD</keyword>
<keyword evidence="10 11" id="KW-0456">Lyase</keyword>
<dbReference type="PANTHER" id="PTHR21085:SF0">
    <property type="entry name" value="CHORISMATE SYNTHASE"/>
    <property type="match status" value="1"/>
</dbReference>
<dbReference type="NCBIfam" id="NF003793">
    <property type="entry name" value="PRK05382.1"/>
    <property type="match status" value="1"/>
</dbReference>
<dbReference type="Gene3D" id="3.60.150.10">
    <property type="entry name" value="Chorismate synthase AroC"/>
    <property type="match status" value="1"/>
</dbReference>
<protein>
    <recommendedName>
        <fullName evidence="3 11">Chorismate synthase</fullName>
        <shortName evidence="11">CS</shortName>
        <ecNumber evidence="3 11">4.2.3.5</ecNumber>
    </recommendedName>
    <alternativeName>
        <fullName evidence="11">5-enolpyruvylshikimate-3-phosphate phospholyase</fullName>
    </alternativeName>
</protein>
<evidence type="ECO:0000256" key="3">
    <source>
        <dbReference type="ARBA" id="ARBA00013036"/>
    </source>
</evidence>
<dbReference type="UniPathway" id="UPA00053">
    <property type="reaction ID" value="UER00090"/>
</dbReference>
<keyword evidence="4 11" id="KW-0028">Amino-acid biosynthesis</keyword>
<evidence type="ECO:0000256" key="7">
    <source>
        <dbReference type="ARBA" id="ARBA00022827"/>
    </source>
</evidence>
<dbReference type="Proteomes" id="UP000584867">
    <property type="component" value="Unassembled WGS sequence"/>
</dbReference>
<feature type="binding site" evidence="11">
    <location>
        <begin position="129"/>
        <end position="131"/>
    </location>
    <ligand>
        <name>FMN</name>
        <dbReference type="ChEBI" id="CHEBI:58210"/>
    </ligand>
</feature>
<dbReference type="GO" id="GO:0008652">
    <property type="term" value="P:amino acid biosynthetic process"/>
    <property type="evidence" value="ECO:0007669"/>
    <property type="project" value="UniProtKB-KW"/>
</dbReference>
<dbReference type="GO" id="GO:0010181">
    <property type="term" value="F:FMN binding"/>
    <property type="evidence" value="ECO:0007669"/>
    <property type="project" value="TreeGrafter"/>
</dbReference>
<dbReference type="Pfam" id="PF01264">
    <property type="entry name" value="Chorismate_synt"/>
    <property type="match status" value="1"/>
</dbReference>
<reference evidence="13 14" key="1">
    <citation type="submission" date="2020-08" db="EMBL/GenBank/DDBJ databases">
        <title>Genomic Encyclopedia of Type Strains, Phase IV (KMG-V): Genome sequencing to study the core and pangenomes of soil and plant-associated prokaryotes.</title>
        <authorList>
            <person name="Whitman W."/>
        </authorList>
    </citation>
    <scope>NUCLEOTIDE SEQUENCE [LARGE SCALE GENOMIC DNA]</scope>
    <source>
        <strain evidence="13 14">X5P3</strain>
    </source>
</reference>
<evidence type="ECO:0000256" key="4">
    <source>
        <dbReference type="ARBA" id="ARBA00022605"/>
    </source>
</evidence>
<comment type="caution">
    <text evidence="13">The sequence shown here is derived from an EMBL/GenBank/DDBJ whole genome shotgun (WGS) entry which is preliminary data.</text>
</comment>
<dbReference type="EMBL" id="JACHIO010000010">
    <property type="protein sequence ID" value="MBB5064252.1"/>
    <property type="molecule type" value="Genomic_DNA"/>
</dbReference>
<dbReference type="PANTHER" id="PTHR21085">
    <property type="entry name" value="CHORISMATE SYNTHASE"/>
    <property type="match status" value="1"/>
</dbReference>
<dbReference type="SUPFAM" id="SSF103263">
    <property type="entry name" value="Chorismate synthase, AroC"/>
    <property type="match status" value="1"/>
</dbReference>
<evidence type="ECO:0000256" key="11">
    <source>
        <dbReference type="HAMAP-Rule" id="MF_00300"/>
    </source>
</evidence>
<comment type="pathway">
    <text evidence="1 11 12">Metabolic intermediate biosynthesis; chorismate biosynthesis; chorismate from D-erythrose 4-phosphate and phosphoenolpyruvate: step 7/7.</text>
</comment>
<feature type="binding site" evidence="11">
    <location>
        <position position="46"/>
    </location>
    <ligand>
        <name>NADP(+)</name>
        <dbReference type="ChEBI" id="CHEBI:58349"/>
    </ligand>
</feature>
<evidence type="ECO:0000256" key="8">
    <source>
        <dbReference type="ARBA" id="ARBA00022857"/>
    </source>
</evidence>
<dbReference type="PROSITE" id="PS00788">
    <property type="entry name" value="CHORISMATE_SYNTHASE_2"/>
    <property type="match status" value="1"/>
</dbReference>
<feature type="binding site" evidence="11">
    <location>
        <position position="40"/>
    </location>
    <ligand>
        <name>NADP(+)</name>
        <dbReference type="ChEBI" id="CHEBI:58349"/>
    </ligand>
</feature>
<accession>A0A7W7ZQI9</accession>
<dbReference type="EC" id="4.2.3.5" evidence="3 11"/>
<evidence type="ECO:0000313" key="13">
    <source>
        <dbReference type="EMBL" id="MBB5064252.1"/>
    </source>
</evidence>
<dbReference type="GO" id="GO:0004107">
    <property type="term" value="F:chorismate synthase activity"/>
    <property type="evidence" value="ECO:0007669"/>
    <property type="project" value="UniProtKB-UniRule"/>
</dbReference>
<comment type="catalytic activity">
    <reaction evidence="11 12">
        <text>5-O-(1-carboxyvinyl)-3-phosphoshikimate = chorismate + phosphate</text>
        <dbReference type="Rhea" id="RHEA:21020"/>
        <dbReference type="ChEBI" id="CHEBI:29748"/>
        <dbReference type="ChEBI" id="CHEBI:43474"/>
        <dbReference type="ChEBI" id="CHEBI:57701"/>
        <dbReference type="EC" id="4.2.3.5"/>
    </reaction>
</comment>
<keyword evidence="5 11" id="KW-0285">Flavoprotein</keyword>
<dbReference type="InterPro" id="IPR000453">
    <property type="entry name" value="Chorismate_synth"/>
</dbReference>
<comment type="subunit">
    <text evidence="11">Homotetramer.</text>
</comment>
<comment type="function">
    <text evidence="11">Catalyzes the anti-1,4-elimination of the C-3 phosphate and the C-6 proR hydrogen from 5-enolpyruvylshikimate-3-phosphate (EPSP) to yield chorismate, which is the branch point compound that serves as the starting substrate for the three terminal pathways of aromatic amino acid biosynthesis. This reaction introduces a second double bond into the aromatic ring system.</text>
</comment>
<sequence>MLRFSTAGESHGESLVALISGLPAGVPVDQEFLDHELWRRQQGYGRGGRMRIERDTAHILSGVRHGKTIGSPIAMTLANRDWKNWEEILPVGEGDAEKHKAVASPRPGHADLAGALKYDFKDARYILERASARESAARVACGAIAKLLLRALGVEVASHVVRVGSAELSREASFAEIAAIAQREDVLLACVDPESEARMKAEVDQALRTGDTIGGVFEVVVHGLPPGVGTHVNWDERLDGLLAQAVMSLQAVKAVELGRGVTAAQSPGSKVHDAIAYEAEPVSEDAGKFTRFSREHNNAGGIEGGISNGEDLVVRGYLKPISTLRRPLASVSFETRETTKAAYERSDVCVVPAAGVAAEAMVALAVARLVIEKFGGDSLRELHRNFSSYCEQIRAF</sequence>
<evidence type="ECO:0000256" key="2">
    <source>
        <dbReference type="ARBA" id="ARBA00008014"/>
    </source>
</evidence>
<dbReference type="FunFam" id="3.60.150.10:FF:000002">
    <property type="entry name" value="Chorismate synthase"/>
    <property type="match status" value="1"/>
</dbReference>
<feature type="binding site" evidence="11">
    <location>
        <position position="304"/>
    </location>
    <ligand>
        <name>FMN</name>
        <dbReference type="ChEBI" id="CHEBI:58210"/>
    </ligand>
</feature>
<keyword evidence="8 11" id="KW-0521">NADP</keyword>
<comment type="similarity">
    <text evidence="2 11 12">Belongs to the chorismate synthase family.</text>
</comment>